<keyword evidence="1" id="KW-0812">Transmembrane</keyword>
<sequence>MNAFKTRPGMIYVAVLVLVVCSIPLMHEAKRIHTLQNWPTDAQSHRGFLG</sequence>
<keyword evidence="6" id="KW-1185">Reference proteome</keyword>
<proteinExistence type="predicted"/>
<evidence type="ECO:0000313" key="3">
    <source>
        <dbReference type="EMBL" id="MBB4414750.1"/>
    </source>
</evidence>
<accession>A0A7W6V5C7</accession>
<gene>
    <name evidence="3" type="ORF">GGE31_005296</name>
    <name evidence="2" type="ORF">GGE33_003567</name>
    <name evidence="4" type="ORF">GGE35_005258</name>
</gene>
<dbReference type="Proteomes" id="UP000524535">
    <property type="component" value="Unassembled WGS sequence"/>
</dbReference>
<reference evidence="5 6" key="1">
    <citation type="submission" date="2020-08" db="EMBL/GenBank/DDBJ databases">
        <title>Genomic Encyclopedia of Type Strains, Phase IV (KMG-V): Genome sequencing to study the core and pangenomes of soil and plant-associated prokaryotes.</title>
        <authorList>
            <person name="Whitman W."/>
        </authorList>
    </citation>
    <scope>NUCLEOTIDE SEQUENCE [LARGE SCALE GENOMIC DNA]</scope>
    <source>
        <strain evidence="3 6">SEMIA 444</strain>
        <strain evidence="2 5">SEMIA 448</strain>
        <strain evidence="4 7">SEMIA 452</strain>
    </source>
</reference>
<name>A0A7W6V5C7_9HYPH</name>
<comment type="caution">
    <text evidence="4">The sequence shown here is derived from an EMBL/GenBank/DDBJ whole genome shotgun (WGS) entry which is preliminary data.</text>
</comment>
<dbReference type="EMBL" id="JACIGY010000014">
    <property type="protein sequence ID" value="MBB4414750.1"/>
    <property type="molecule type" value="Genomic_DNA"/>
</dbReference>
<dbReference type="Proteomes" id="UP000520770">
    <property type="component" value="Unassembled WGS sequence"/>
</dbReference>
<evidence type="ECO:0000313" key="6">
    <source>
        <dbReference type="Proteomes" id="UP000524535"/>
    </source>
</evidence>
<feature type="transmembrane region" description="Helical" evidence="1">
    <location>
        <begin position="6"/>
        <end position="26"/>
    </location>
</feature>
<evidence type="ECO:0000313" key="7">
    <source>
        <dbReference type="Proteomes" id="UP000576087"/>
    </source>
</evidence>
<keyword evidence="1" id="KW-1133">Transmembrane helix</keyword>
<evidence type="ECO:0000256" key="1">
    <source>
        <dbReference type="SAM" id="Phobius"/>
    </source>
</evidence>
<dbReference type="Proteomes" id="UP000576087">
    <property type="component" value="Unassembled WGS sequence"/>
</dbReference>
<protein>
    <submittedName>
        <fullName evidence="4">Uncharacterized protein</fullName>
    </submittedName>
</protein>
<evidence type="ECO:0000313" key="4">
    <source>
        <dbReference type="EMBL" id="MBB4449404.1"/>
    </source>
</evidence>
<organism evidence="4 7">
    <name type="scientific">Aliirhizobium cellulosilyticum</name>
    <dbReference type="NCBI Taxonomy" id="393664"/>
    <lineage>
        <taxon>Bacteria</taxon>
        <taxon>Pseudomonadati</taxon>
        <taxon>Pseudomonadota</taxon>
        <taxon>Alphaproteobacteria</taxon>
        <taxon>Hyphomicrobiales</taxon>
        <taxon>Rhizobiaceae</taxon>
        <taxon>Aliirhizobium</taxon>
    </lineage>
</organism>
<evidence type="ECO:0000313" key="2">
    <source>
        <dbReference type="EMBL" id="MBB4349804.1"/>
    </source>
</evidence>
<dbReference type="EMBL" id="JACIGW010000004">
    <property type="protein sequence ID" value="MBB4349804.1"/>
    <property type="molecule type" value="Genomic_DNA"/>
</dbReference>
<evidence type="ECO:0000313" key="5">
    <source>
        <dbReference type="Proteomes" id="UP000520770"/>
    </source>
</evidence>
<dbReference type="AlphaFoldDB" id="A0A7W6V5C7"/>
<keyword evidence="1" id="KW-0472">Membrane</keyword>
<dbReference type="EMBL" id="JACIHM010000014">
    <property type="protein sequence ID" value="MBB4449404.1"/>
    <property type="molecule type" value="Genomic_DNA"/>
</dbReference>